<dbReference type="Pfam" id="PF07687">
    <property type="entry name" value="M20_dimer"/>
    <property type="match status" value="1"/>
</dbReference>
<sequence>MTARARTLLGELIAFDTTSRNSNLDFIHHVETYLADLDIKSTRIASRDGRKANLYASIGPNVPGGVILSGHTDVVPVDGQPWTSDPFTMTARGDRLFGRGTCDMKGFLALMLAAAPAFAKGRFTHPVHFAFSYDEEIGCLGAPDMIAEMAKHLPAPRCAIIGEPTSMRVVTGHKGVYSYRVEITGREWHSSAPDRGASAIMAALPLLGDLAALATHLESRPDPAFDPPHATLTVGMIEGGTAANILARKCGFTFDFRAPPGIDPDAELAHFAETVAALDTRLKSRFSGAGATFTRLSSAPPCRLESADAADFVRRLAGDNGQPRTVAYGTEAGQFQQAGFPVVICGPGSIDQAHQPDEYLDIAQLERGATFMTRLMEALS</sequence>
<keyword evidence="7" id="KW-0170">Cobalt</keyword>
<dbReference type="PANTHER" id="PTHR43808">
    <property type="entry name" value="ACETYLORNITHINE DEACETYLASE"/>
    <property type="match status" value="1"/>
</dbReference>
<gene>
    <name evidence="9" type="primary">argE</name>
    <name evidence="9" type="ORF">KCG44_04435</name>
</gene>
<evidence type="ECO:0000256" key="7">
    <source>
        <dbReference type="ARBA" id="ARBA00023285"/>
    </source>
</evidence>
<dbReference type="PANTHER" id="PTHR43808:SF31">
    <property type="entry name" value="N-ACETYL-L-CITRULLINE DEACETYLASE"/>
    <property type="match status" value="1"/>
</dbReference>
<dbReference type="InterPro" id="IPR050072">
    <property type="entry name" value="Peptidase_M20A"/>
</dbReference>
<keyword evidence="6" id="KW-0862">Zinc</keyword>
<comment type="caution">
    <text evidence="9">The sequence shown here is derived from an EMBL/GenBank/DDBJ whole genome shotgun (WGS) entry which is preliminary data.</text>
</comment>
<comment type="similarity">
    <text evidence="1">Belongs to the peptidase M20A family. ArgE subfamily.</text>
</comment>
<evidence type="ECO:0000313" key="10">
    <source>
        <dbReference type="Proteomes" id="UP000722336"/>
    </source>
</evidence>
<evidence type="ECO:0000256" key="6">
    <source>
        <dbReference type="ARBA" id="ARBA00022833"/>
    </source>
</evidence>
<organism evidence="9 10">
    <name type="scientific">Pacificimonas pallii</name>
    <dbReference type="NCBI Taxonomy" id="2827236"/>
    <lineage>
        <taxon>Bacteria</taxon>
        <taxon>Pseudomonadati</taxon>
        <taxon>Pseudomonadota</taxon>
        <taxon>Alphaproteobacteria</taxon>
        <taxon>Sphingomonadales</taxon>
        <taxon>Sphingosinicellaceae</taxon>
        <taxon>Pacificimonas</taxon>
    </lineage>
</organism>
<protein>
    <submittedName>
        <fullName evidence="9">Acetylornithine deacetylase</fullName>
        <ecNumber evidence="9">3.5.1.16</ecNumber>
    </submittedName>
</protein>
<dbReference type="NCBIfam" id="TIGR01892">
    <property type="entry name" value="AcOrn-deacetyl"/>
    <property type="match status" value="1"/>
</dbReference>
<reference evidence="9 10" key="1">
    <citation type="submission" date="2021-04" db="EMBL/GenBank/DDBJ databases">
        <authorList>
            <person name="Pira H."/>
            <person name="Risdian C."/>
            <person name="Wink J."/>
        </authorList>
    </citation>
    <scope>NUCLEOTIDE SEQUENCE [LARGE SCALE GENOMIC DNA]</scope>
    <source>
        <strain evidence="9 10">WHA3</strain>
    </source>
</reference>
<dbReference type="CDD" id="cd03894">
    <property type="entry name" value="M20_ArgE"/>
    <property type="match status" value="1"/>
</dbReference>
<dbReference type="GO" id="GO:0008777">
    <property type="term" value="F:acetylornithine deacetylase activity"/>
    <property type="evidence" value="ECO:0007669"/>
    <property type="project" value="UniProtKB-EC"/>
</dbReference>
<evidence type="ECO:0000256" key="1">
    <source>
        <dbReference type="ARBA" id="ARBA00005691"/>
    </source>
</evidence>
<dbReference type="Proteomes" id="UP000722336">
    <property type="component" value="Unassembled WGS sequence"/>
</dbReference>
<evidence type="ECO:0000256" key="2">
    <source>
        <dbReference type="ARBA" id="ARBA00022490"/>
    </source>
</evidence>
<dbReference type="NCBIfam" id="NF005710">
    <property type="entry name" value="PRK07522.1"/>
    <property type="match status" value="1"/>
</dbReference>
<evidence type="ECO:0000256" key="4">
    <source>
        <dbReference type="ARBA" id="ARBA00022605"/>
    </source>
</evidence>
<dbReference type="InterPro" id="IPR001261">
    <property type="entry name" value="ArgE/DapE_CS"/>
</dbReference>
<accession>A0ABS6SC80</accession>
<dbReference type="InterPro" id="IPR011650">
    <property type="entry name" value="Peptidase_M20_dimer"/>
</dbReference>
<evidence type="ECO:0000259" key="8">
    <source>
        <dbReference type="Pfam" id="PF07687"/>
    </source>
</evidence>
<feature type="domain" description="Peptidase M20 dimerisation" evidence="8">
    <location>
        <begin position="171"/>
        <end position="277"/>
    </location>
</feature>
<dbReference type="EC" id="3.5.1.16" evidence="9"/>
<evidence type="ECO:0000256" key="3">
    <source>
        <dbReference type="ARBA" id="ARBA00022571"/>
    </source>
</evidence>
<keyword evidence="2" id="KW-0963">Cytoplasm</keyword>
<name>A0ABS6SC80_9SPHN</name>
<dbReference type="EMBL" id="JAGSPA010000001">
    <property type="protein sequence ID" value="MBV7256029.1"/>
    <property type="molecule type" value="Genomic_DNA"/>
</dbReference>
<dbReference type="PROSITE" id="PS00759">
    <property type="entry name" value="ARGE_DAPE_CPG2_2"/>
    <property type="match status" value="1"/>
</dbReference>
<evidence type="ECO:0000313" key="9">
    <source>
        <dbReference type="EMBL" id="MBV7256029.1"/>
    </source>
</evidence>
<dbReference type="InterPro" id="IPR010169">
    <property type="entry name" value="AcOrn-deacetyl"/>
</dbReference>
<keyword evidence="10" id="KW-1185">Reference proteome</keyword>
<dbReference type="InterPro" id="IPR002933">
    <property type="entry name" value="Peptidase_M20"/>
</dbReference>
<evidence type="ECO:0000256" key="5">
    <source>
        <dbReference type="ARBA" id="ARBA00022801"/>
    </source>
</evidence>
<keyword evidence="4" id="KW-0028">Amino-acid biosynthesis</keyword>
<proteinExistence type="inferred from homology"/>
<keyword evidence="5 9" id="KW-0378">Hydrolase</keyword>
<dbReference type="Pfam" id="PF01546">
    <property type="entry name" value="Peptidase_M20"/>
    <property type="match status" value="1"/>
</dbReference>
<keyword evidence="3" id="KW-0055">Arginine biosynthesis</keyword>